<dbReference type="OrthoDB" id="9810309at2"/>
<organism evidence="1 2">
    <name type="scientific">Parablautia muri</name>
    <dbReference type="NCBI Taxonomy" id="2320879"/>
    <lineage>
        <taxon>Bacteria</taxon>
        <taxon>Bacillati</taxon>
        <taxon>Bacillota</taxon>
        <taxon>Clostridia</taxon>
        <taxon>Lachnospirales</taxon>
        <taxon>Lachnospiraceae</taxon>
        <taxon>Parablautia</taxon>
    </lineage>
</organism>
<protein>
    <submittedName>
        <fullName evidence="1">Cob(I)yrinic acid a c-diamide adenosyltransferase</fullName>
    </submittedName>
</protein>
<keyword evidence="2" id="KW-1185">Reference proteome</keyword>
<dbReference type="GO" id="GO:0009236">
    <property type="term" value="P:cobalamin biosynthetic process"/>
    <property type="evidence" value="ECO:0007669"/>
    <property type="project" value="InterPro"/>
</dbReference>
<dbReference type="GO" id="GO:0005524">
    <property type="term" value="F:ATP binding"/>
    <property type="evidence" value="ECO:0007669"/>
    <property type="project" value="InterPro"/>
</dbReference>
<dbReference type="PIRSF" id="PIRSF015617">
    <property type="entry name" value="Adensltrnsf_CobA"/>
    <property type="match status" value="1"/>
</dbReference>
<dbReference type="GO" id="GO:0008817">
    <property type="term" value="F:corrinoid adenosyltransferase activity"/>
    <property type="evidence" value="ECO:0007669"/>
    <property type="project" value="InterPro"/>
</dbReference>
<reference evidence="1" key="1">
    <citation type="submission" date="2018-09" db="EMBL/GenBank/DDBJ databases">
        <title>Murine metabolic-syndrome-specific gut microbial biobank.</title>
        <authorList>
            <person name="Liu C."/>
        </authorList>
    </citation>
    <scope>NUCLEOTIDE SEQUENCE</scope>
    <source>
        <strain evidence="1">D42-62</strain>
    </source>
</reference>
<dbReference type="PANTHER" id="PTHR46638">
    <property type="entry name" value="CORRINOID ADENOSYLTRANSFERASE"/>
    <property type="match status" value="1"/>
</dbReference>
<dbReference type="Proteomes" id="UP001154420">
    <property type="component" value="Unassembled WGS sequence"/>
</dbReference>
<dbReference type="InterPro" id="IPR003724">
    <property type="entry name" value="CblAdoTrfase_CobA"/>
</dbReference>
<dbReference type="Pfam" id="PF02572">
    <property type="entry name" value="CobA_CobO_BtuR"/>
    <property type="match status" value="1"/>
</dbReference>
<gene>
    <name evidence="1" type="ORF">D5281_20605</name>
</gene>
<evidence type="ECO:0000313" key="1">
    <source>
        <dbReference type="EMBL" id="NBJ94906.1"/>
    </source>
</evidence>
<dbReference type="Gene3D" id="3.40.50.300">
    <property type="entry name" value="P-loop containing nucleotide triphosphate hydrolases"/>
    <property type="match status" value="1"/>
</dbReference>
<proteinExistence type="predicted"/>
<comment type="caution">
    <text evidence="1">The sequence shown here is derived from an EMBL/GenBank/DDBJ whole genome shotgun (WGS) entry which is preliminary data.</text>
</comment>
<sequence length="163" mass="17851">MEQGLVYIYSGDGHGKSPAALGRAVMTASLGKRVVIIQFLKGKGLADSALLSRLEPEIKIFSFAKMNKGFDELNQEEREDEIVNIKNGMHFAKKVLATGECDLLILDEVLGLINHGIITVDDLGRLLQMRNEGMDVILTGNSLNDEACKLADEVSRIESYQVG</sequence>
<dbReference type="PANTHER" id="PTHR46638:SF1">
    <property type="entry name" value="CORRINOID ADENOSYLTRANSFERASE"/>
    <property type="match status" value="1"/>
</dbReference>
<dbReference type="RefSeq" id="WP_160561882.1">
    <property type="nucleotide sequence ID" value="NZ_QZDT01000056.1"/>
</dbReference>
<dbReference type="SUPFAM" id="SSF52540">
    <property type="entry name" value="P-loop containing nucleoside triphosphate hydrolases"/>
    <property type="match status" value="1"/>
</dbReference>
<dbReference type="EMBL" id="QZDT01000056">
    <property type="protein sequence ID" value="NBJ94906.1"/>
    <property type="molecule type" value="Genomic_DNA"/>
</dbReference>
<name>A0A9X5BIU9_9FIRM</name>
<evidence type="ECO:0000313" key="2">
    <source>
        <dbReference type="Proteomes" id="UP001154420"/>
    </source>
</evidence>
<accession>A0A9X5BIU9</accession>
<dbReference type="InterPro" id="IPR027417">
    <property type="entry name" value="P-loop_NTPase"/>
</dbReference>
<dbReference type="AlphaFoldDB" id="A0A9X5BIU9"/>